<dbReference type="Pfam" id="PF03649">
    <property type="entry name" value="UPF0014"/>
    <property type="match status" value="1"/>
</dbReference>
<dbReference type="GO" id="GO:0005886">
    <property type="term" value="C:plasma membrane"/>
    <property type="evidence" value="ECO:0007669"/>
    <property type="project" value="TreeGrafter"/>
</dbReference>
<dbReference type="AlphaFoldDB" id="A0A212R7Q9"/>
<dbReference type="PANTHER" id="PTHR30028">
    <property type="entry name" value="UPF0014 INNER MEMBRANE PROTEIN YBBM-RELATED"/>
    <property type="match status" value="1"/>
</dbReference>
<evidence type="ECO:0000313" key="8">
    <source>
        <dbReference type="Proteomes" id="UP000198418"/>
    </source>
</evidence>
<organism evidence="7 8">
    <name type="scientific">Rhodoblastus acidophilus</name>
    <name type="common">Rhodopseudomonas acidophila</name>
    <dbReference type="NCBI Taxonomy" id="1074"/>
    <lineage>
        <taxon>Bacteria</taxon>
        <taxon>Pseudomonadati</taxon>
        <taxon>Pseudomonadota</taxon>
        <taxon>Alphaproteobacteria</taxon>
        <taxon>Hyphomicrobiales</taxon>
        <taxon>Rhodoblastaceae</taxon>
        <taxon>Rhodoblastus</taxon>
    </lineage>
</organism>
<evidence type="ECO:0000256" key="5">
    <source>
        <dbReference type="ARBA" id="ARBA00023136"/>
    </source>
</evidence>
<evidence type="ECO:0000256" key="2">
    <source>
        <dbReference type="ARBA" id="ARBA00005268"/>
    </source>
</evidence>
<evidence type="ECO:0000256" key="4">
    <source>
        <dbReference type="ARBA" id="ARBA00022989"/>
    </source>
</evidence>
<protein>
    <submittedName>
        <fullName evidence="7">Putative ABC transport system permease protein</fullName>
    </submittedName>
</protein>
<dbReference type="RefSeq" id="WP_088520148.1">
    <property type="nucleotide sequence ID" value="NZ_FYDG01000003.1"/>
</dbReference>
<feature type="transmembrane region" description="Helical" evidence="6">
    <location>
        <begin position="6"/>
        <end position="24"/>
    </location>
</feature>
<feature type="transmembrane region" description="Helical" evidence="6">
    <location>
        <begin position="64"/>
        <end position="83"/>
    </location>
</feature>
<feature type="transmembrane region" description="Helical" evidence="6">
    <location>
        <begin position="183"/>
        <end position="203"/>
    </location>
</feature>
<dbReference type="InterPro" id="IPR005226">
    <property type="entry name" value="UPF0014_fam"/>
</dbReference>
<evidence type="ECO:0000256" key="1">
    <source>
        <dbReference type="ARBA" id="ARBA00004141"/>
    </source>
</evidence>
<gene>
    <name evidence="7" type="ORF">SAMN06265338_1034</name>
</gene>
<accession>A0A212R7Q9</accession>
<feature type="transmembrane region" description="Helical" evidence="6">
    <location>
        <begin position="36"/>
        <end position="58"/>
    </location>
</feature>
<keyword evidence="3 6" id="KW-0812">Transmembrane</keyword>
<keyword evidence="4 6" id="KW-1133">Transmembrane helix</keyword>
<feature type="transmembrane region" description="Helical" evidence="6">
    <location>
        <begin position="223"/>
        <end position="248"/>
    </location>
</feature>
<reference evidence="8" key="1">
    <citation type="submission" date="2017-06" db="EMBL/GenBank/DDBJ databases">
        <authorList>
            <person name="Varghese N."/>
            <person name="Submissions S."/>
        </authorList>
    </citation>
    <scope>NUCLEOTIDE SEQUENCE [LARGE SCALE GENOMIC DNA]</scope>
    <source>
        <strain evidence="8">DSM 137</strain>
    </source>
</reference>
<evidence type="ECO:0000256" key="3">
    <source>
        <dbReference type="ARBA" id="ARBA00022692"/>
    </source>
</evidence>
<comment type="subcellular location">
    <subcellularLocation>
        <location evidence="1">Membrane</location>
        <topology evidence="1">Multi-pass membrane protein</topology>
    </subcellularLocation>
</comment>
<evidence type="ECO:0000256" key="6">
    <source>
        <dbReference type="SAM" id="Phobius"/>
    </source>
</evidence>
<name>A0A212R7Q9_RHOAC</name>
<comment type="similarity">
    <text evidence="2">Belongs to the UPF0014 family.</text>
</comment>
<dbReference type="EMBL" id="FYDG01000003">
    <property type="protein sequence ID" value="SNB68145.1"/>
    <property type="molecule type" value="Genomic_DNA"/>
</dbReference>
<feature type="transmembrane region" description="Helical" evidence="6">
    <location>
        <begin position="128"/>
        <end position="148"/>
    </location>
</feature>
<keyword evidence="5 6" id="KW-0472">Membrane</keyword>
<evidence type="ECO:0000313" key="7">
    <source>
        <dbReference type="EMBL" id="SNB68145.1"/>
    </source>
</evidence>
<proteinExistence type="inferred from homology"/>
<sequence length="268" mass="27731">MTSFELDFGALAAASALILINAGLSLALELGLARRLLVAALRMTVQLALIGLVLTTLFSHVSPLWTGLAALAMIGFGGAEIASRIDRPLAGGWSFGLGASCIASSALVALVFALGARLYPGAWYDPRYAIPLLGMVLGNAMTGIALGLNTLTQAVTAQKAGIEARLALGDDRRRALLGPVRQAARNALLPTINSMAATGLVFLPGMMTGQILAGAEPGAAVKYQLMVMFLIAGCTGVGAIVAILSGAARLTDARHRLRLDRLAAERRD</sequence>
<feature type="transmembrane region" description="Helical" evidence="6">
    <location>
        <begin position="95"/>
        <end position="116"/>
    </location>
</feature>
<dbReference type="Proteomes" id="UP000198418">
    <property type="component" value="Unassembled WGS sequence"/>
</dbReference>
<dbReference type="PANTHER" id="PTHR30028:SF0">
    <property type="entry name" value="PROTEIN ALUMINUM SENSITIVE 3"/>
    <property type="match status" value="1"/>
</dbReference>
<keyword evidence="8" id="KW-1185">Reference proteome</keyword>
<dbReference type="OrthoDB" id="9791807at2"/>